<dbReference type="RefSeq" id="WP_080065599.1">
    <property type="nucleotide sequence ID" value="NZ_MZGX01000022.1"/>
</dbReference>
<proteinExistence type="inferred from homology"/>
<dbReference type="NCBIfam" id="TIGR03625">
    <property type="entry name" value="L3_bact"/>
    <property type="match status" value="1"/>
</dbReference>
<comment type="function">
    <text evidence="7 9">One of the primary rRNA binding proteins, it binds directly near the 3'-end of the 23S rRNA, where it nucleates assembly of the 50S subunit.</text>
</comment>
<evidence type="ECO:0000256" key="1">
    <source>
        <dbReference type="ARBA" id="ARBA00006540"/>
    </source>
</evidence>
<dbReference type="PANTHER" id="PTHR11229:SF16">
    <property type="entry name" value="LARGE RIBOSOMAL SUBUNIT PROTEIN UL3C"/>
    <property type="match status" value="1"/>
</dbReference>
<dbReference type="Proteomes" id="UP000191554">
    <property type="component" value="Unassembled WGS sequence"/>
</dbReference>
<dbReference type="GO" id="GO:0006412">
    <property type="term" value="P:translation"/>
    <property type="evidence" value="ECO:0007669"/>
    <property type="project" value="UniProtKB-UniRule"/>
</dbReference>
<dbReference type="InterPro" id="IPR009000">
    <property type="entry name" value="Transl_B-barrel_sf"/>
</dbReference>
<evidence type="ECO:0000256" key="6">
    <source>
        <dbReference type="ARBA" id="ARBA00035243"/>
    </source>
</evidence>
<dbReference type="FunFam" id="2.40.30.10:FF:000004">
    <property type="entry name" value="50S ribosomal protein L3"/>
    <property type="match status" value="1"/>
</dbReference>
<dbReference type="Pfam" id="PF00297">
    <property type="entry name" value="Ribosomal_L3"/>
    <property type="match status" value="1"/>
</dbReference>
<dbReference type="InterPro" id="IPR019926">
    <property type="entry name" value="Ribosomal_uL3_CS"/>
</dbReference>
<keyword evidence="5 7" id="KW-0687">Ribonucleoprotein</keyword>
<dbReference type="PROSITE" id="PS00474">
    <property type="entry name" value="RIBOSOMAL_L3"/>
    <property type="match status" value="1"/>
</dbReference>
<evidence type="ECO:0000256" key="9">
    <source>
        <dbReference type="RuleBase" id="RU003906"/>
    </source>
</evidence>
<keyword evidence="2 7" id="KW-0699">rRNA-binding</keyword>
<keyword evidence="11" id="KW-1185">Reference proteome</keyword>
<dbReference type="STRING" id="48256.CLHUN_31630"/>
<dbReference type="AlphaFoldDB" id="A0A1V4SGL0"/>
<dbReference type="GO" id="GO:0022625">
    <property type="term" value="C:cytosolic large ribosomal subunit"/>
    <property type="evidence" value="ECO:0007669"/>
    <property type="project" value="TreeGrafter"/>
</dbReference>
<dbReference type="SUPFAM" id="SSF50447">
    <property type="entry name" value="Translation proteins"/>
    <property type="match status" value="1"/>
</dbReference>
<dbReference type="Gene3D" id="2.40.30.10">
    <property type="entry name" value="Translation factors"/>
    <property type="match status" value="1"/>
</dbReference>
<protein>
    <recommendedName>
        <fullName evidence="6 7">Large ribosomal subunit protein uL3</fullName>
    </recommendedName>
</protein>
<evidence type="ECO:0000256" key="2">
    <source>
        <dbReference type="ARBA" id="ARBA00022730"/>
    </source>
</evidence>
<comment type="subunit">
    <text evidence="7 9">Part of the 50S ribosomal subunit. Forms a cluster with proteins L14 and L19.</text>
</comment>
<dbReference type="Gene3D" id="3.30.160.810">
    <property type="match status" value="1"/>
</dbReference>
<evidence type="ECO:0000256" key="7">
    <source>
        <dbReference type="HAMAP-Rule" id="MF_01325"/>
    </source>
</evidence>
<name>A0A1V4SGL0_RUMHU</name>
<dbReference type="EMBL" id="MZGX01000022">
    <property type="protein sequence ID" value="OPX43019.1"/>
    <property type="molecule type" value="Genomic_DNA"/>
</dbReference>
<evidence type="ECO:0000313" key="11">
    <source>
        <dbReference type="Proteomes" id="UP000191554"/>
    </source>
</evidence>
<sequence>MKKAMIGKKIGMTQIFDENGLVIPVTVVEAGPLTVVQKKTVDTDGYDAIKVGYAKVQEKKLSKPALGQFTKTKLAPMKYLKEFRFEDISGFEVGQEIKAEEMFQAGDKIDVSGISKGKGFQGTIKRYGQKGGPGTHGSMYHRRVGSMSANTNPARVFKGKKLPGHMGMDNTTVQNLEVVRVDGERSLILIKGAVPGPKGGLLVIKNTVKSGK</sequence>
<evidence type="ECO:0000256" key="8">
    <source>
        <dbReference type="RuleBase" id="RU003905"/>
    </source>
</evidence>
<keyword evidence="4 7" id="KW-0689">Ribosomal protein</keyword>
<comment type="similarity">
    <text evidence="1 7 8">Belongs to the universal ribosomal protein uL3 family.</text>
</comment>
<dbReference type="PANTHER" id="PTHR11229">
    <property type="entry name" value="50S RIBOSOMAL PROTEIN L3"/>
    <property type="match status" value="1"/>
</dbReference>
<dbReference type="InterPro" id="IPR019927">
    <property type="entry name" value="Ribosomal_uL3_bac/org-type"/>
</dbReference>
<dbReference type="InterPro" id="IPR000597">
    <property type="entry name" value="Ribosomal_uL3"/>
</dbReference>
<keyword evidence="3 7" id="KW-0694">RNA-binding</keyword>
<dbReference type="HAMAP" id="MF_01325_B">
    <property type="entry name" value="Ribosomal_uL3_B"/>
    <property type="match status" value="1"/>
</dbReference>
<evidence type="ECO:0000256" key="4">
    <source>
        <dbReference type="ARBA" id="ARBA00022980"/>
    </source>
</evidence>
<evidence type="ECO:0000256" key="5">
    <source>
        <dbReference type="ARBA" id="ARBA00023274"/>
    </source>
</evidence>
<evidence type="ECO:0000256" key="3">
    <source>
        <dbReference type="ARBA" id="ARBA00022884"/>
    </source>
</evidence>
<dbReference type="GO" id="GO:0003735">
    <property type="term" value="F:structural constituent of ribosome"/>
    <property type="evidence" value="ECO:0007669"/>
    <property type="project" value="UniProtKB-UniRule"/>
</dbReference>
<dbReference type="GO" id="GO:0019843">
    <property type="term" value="F:rRNA binding"/>
    <property type="evidence" value="ECO:0007669"/>
    <property type="project" value="UniProtKB-UniRule"/>
</dbReference>
<comment type="caution">
    <text evidence="10">The sequence shown here is derived from an EMBL/GenBank/DDBJ whole genome shotgun (WGS) entry which is preliminary data.</text>
</comment>
<accession>A0A1V4SGL0</accession>
<gene>
    <name evidence="7 10" type="primary">rplC</name>
    <name evidence="10" type="ORF">CLHUN_31630</name>
</gene>
<dbReference type="OrthoDB" id="9806135at2"/>
<organism evidence="10 11">
    <name type="scientific">Ruminiclostridium hungatei</name>
    <name type="common">Clostridium hungatei</name>
    <dbReference type="NCBI Taxonomy" id="48256"/>
    <lineage>
        <taxon>Bacteria</taxon>
        <taxon>Bacillati</taxon>
        <taxon>Bacillota</taxon>
        <taxon>Clostridia</taxon>
        <taxon>Eubacteriales</taxon>
        <taxon>Oscillospiraceae</taxon>
        <taxon>Ruminiclostridium</taxon>
    </lineage>
</organism>
<dbReference type="FunFam" id="3.30.160.810:FF:000001">
    <property type="entry name" value="50S ribosomal protein L3"/>
    <property type="match status" value="1"/>
</dbReference>
<evidence type="ECO:0000313" key="10">
    <source>
        <dbReference type="EMBL" id="OPX43019.1"/>
    </source>
</evidence>
<reference evidence="10 11" key="1">
    <citation type="submission" date="2017-03" db="EMBL/GenBank/DDBJ databases">
        <title>Genome sequence of Clostridium hungatei DSM 14427.</title>
        <authorList>
            <person name="Poehlein A."/>
            <person name="Daniel R."/>
        </authorList>
    </citation>
    <scope>NUCLEOTIDE SEQUENCE [LARGE SCALE GENOMIC DNA]</scope>
    <source>
        <strain evidence="10 11">DSM 14427</strain>
    </source>
</reference>